<protein>
    <submittedName>
        <fullName evidence="1">Uncharacterized protein</fullName>
    </submittedName>
</protein>
<keyword evidence="2" id="KW-1185">Reference proteome</keyword>
<dbReference type="Proteomes" id="UP001150603">
    <property type="component" value="Unassembled WGS sequence"/>
</dbReference>
<evidence type="ECO:0000313" key="2">
    <source>
        <dbReference type="Proteomes" id="UP001150603"/>
    </source>
</evidence>
<evidence type="ECO:0000313" key="1">
    <source>
        <dbReference type="EMBL" id="KAJ1939744.1"/>
    </source>
</evidence>
<comment type="caution">
    <text evidence="1">The sequence shown here is derived from an EMBL/GenBank/DDBJ whole genome shotgun (WGS) entry which is preliminary data.</text>
</comment>
<gene>
    <name evidence="1" type="ORF">FBU59_004021</name>
</gene>
<proteinExistence type="predicted"/>
<organism evidence="1 2">
    <name type="scientific">Linderina macrospora</name>
    <dbReference type="NCBI Taxonomy" id="4868"/>
    <lineage>
        <taxon>Eukaryota</taxon>
        <taxon>Fungi</taxon>
        <taxon>Fungi incertae sedis</taxon>
        <taxon>Zoopagomycota</taxon>
        <taxon>Kickxellomycotina</taxon>
        <taxon>Kickxellomycetes</taxon>
        <taxon>Kickxellales</taxon>
        <taxon>Kickxellaceae</taxon>
        <taxon>Linderina</taxon>
    </lineage>
</organism>
<reference evidence="1" key="1">
    <citation type="submission" date="2022-07" db="EMBL/GenBank/DDBJ databases">
        <title>Phylogenomic reconstructions and comparative analyses of Kickxellomycotina fungi.</title>
        <authorList>
            <person name="Reynolds N.K."/>
            <person name="Stajich J.E."/>
            <person name="Barry K."/>
            <person name="Grigoriev I.V."/>
            <person name="Crous P."/>
            <person name="Smith M.E."/>
        </authorList>
    </citation>
    <scope>NUCLEOTIDE SEQUENCE</scope>
    <source>
        <strain evidence="1">NRRL 5244</strain>
    </source>
</reference>
<sequence>MDAETLFKSYAQVADLPPKTQRQILNVYLTLSTTVASAMMGAYVATHKDIIPQFVAVAVTLLATMGIAFMPANKDTLSVRRTLLWTCGYMTGTILMPLKVEFLQYNPGILYGAMGSAAVLFASFAMGVMMSTRRHVIYLTGIVAFALGSVAWIGLVNWFFPTRLLLGAEMYLALASSCVYVVMHTQVMLDEARFGDLDPVAHALVFFNDLVSLFVRILVIMAKNQRDQEEDENDRRRRRKTGQSSQRSTAC</sequence>
<dbReference type="EMBL" id="JANBPW010002750">
    <property type="protein sequence ID" value="KAJ1939744.1"/>
    <property type="molecule type" value="Genomic_DNA"/>
</dbReference>
<accession>A0ACC1J6V6</accession>
<name>A0ACC1J6V6_9FUNG</name>